<evidence type="ECO:0000313" key="1">
    <source>
        <dbReference type="EMBL" id="PZR55463.1"/>
    </source>
</evidence>
<dbReference type="AlphaFoldDB" id="A0A2W5WXP5"/>
<comment type="caution">
    <text evidence="1">The sequence shown here is derived from an EMBL/GenBank/DDBJ whole genome shotgun (WGS) entry which is preliminary data.</text>
</comment>
<organism evidence="1 2">
    <name type="scientific">Xylanimonas oleitrophica</name>
    <dbReference type="NCBI Taxonomy" id="2607479"/>
    <lineage>
        <taxon>Bacteria</taxon>
        <taxon>Bacillati</taxon>
        <taxon>Actinomycetota</taxon>
        <taxon>Actinomycetes</taxon>
        <taxon>Micrococcales</taxon>
        <taxon>Promicromonosporaceae</taxon>
        <taxon>Xylanimonas</taxon>
    </lineage>
</organism>
<keyword evidence="1" id="KW-0645">Protease</keyword>
<keyword evidence="1" id="KW-0378">Hydrolase</keyword>
<evidence type="ECO:0000313" key="2">
    <source>
        <dbReference type="Proteomes" id="UP000248783"/>
    </source>
</evidence>
<dbReference type="PRINTS" id="PR00834">
    <property type="entry name" value="PROTEASES2C"/>
</dbReference>
<name>A0A2W5WXP5_9MICO</name>
<keyword evidence="2" id="KW-1185">Reference proteome</keyword>
<dbReference type="GO" id="GO:0006508">
    <property type="term" value="P:proteolysis"/>
    <property type="evidence" value="ECO:0007669"/>
    <property type="project" value="UniProtKB-KW"/>
</dbReference>
<dbReference type="RefSeq" id="WP_111249827.1">
    <property type="nucleotide sequence ID" value="NZ_QKWH01000001.1"/>
</dbReference>
<dbReference type="Gene3D" id="2.40.10.120">
    <property type="match status" value="1"/>
</dbReference>
<dbReference type="GO" id="GO:0004252">
    <property type="term" value="F:serine-type endopeptidase activity"/>
    <property type="evidence" value="ECO:0007669"/>
    <property type="project" value="InterPro"/>
</dbReference>
<sequence>MSRGPAGRPPSAVGNGRRPARPVLLAGALTAAATLLVGCGPVPPFPPLPSEGPSAIAASDLVPGDVAPAAPSIAPSEAAHLSPDGFDAVQRMAVRIRNVGCGALSTGSGFAIDEHTLITNRHVVADASSLQVSTYDGRDLEVAAASTAGLADLAVVRTEDPLPSFPRLGDADPVPGQHVTVVGYPEGRALTVTQGSVIGATNDPLNANLGQVLVTDAPVEPGSSGSAALDDDGRVVGVVYAKTDDGMSLLVPLSTVQQVLADTTAFTPVEPCA</sequence>
<dbReference type="PANTHER" id="PTHR43019:SF23">
    <property type="entry name" value="PROTEASE DO-LIKE 5, CHLOROPLASTIC"/>
    <property type="match status" value="1"/>
</dbReference>
<gene>
    <name evidence="1" type="ORF">DNL40_03720</name>
</gene>
<protein>
    <submittedName>
        <fullName evidence="1">Serine protease</fullName>
    </submittedName>
</protein>
<dbReference type="Pfam" id="PF13365">
    <property type="entry name" value="Trypsin_2"/>
    <property type="match status" value="1"/>
</dbReference>
<dbReference type="InterPro" id="IPR001940">
    <property type="entry name" value="Peptidase_S1C"/>
</dbReference>
<dbReference type="EMBL" id="QKWH01000001">
    <property type="protein sequence ID" value="PZR55463.1"/>
    <property type="molecule type" value="Genomic_DNA"/>
</dbReference>
<dbReference type="InterPro" id="IPR009003">
    <property type="entry name" value="Peptidase_S1_PA"/>
</dbReference>
<reference evidence="1 2" key="1">
    <citation type="submission" date="2018-06" db="EMBL/GenBank/DDBJ databases">
        <title>Whole genome sequencing of a novel hydrocarbon degrading bacterial strain, PW21 isolated from oil contaminated produced water sample.</title>
        <authorList>
            <person name="Nagkirti P."/>
            <person name="Shaikh A."/>
            <person name="Gowdaman V."/>
            <person name="Engineer A.E."/>
            <person name="Dagar S."/>
            <person name="Dhakephalkar P.K."/>
        </authorList>
    </citation>
    <scope>NUCLEOTIDE SEQUENCE [LARGE SCALE GENOMIC DNA]</scope>
    <source>
        <strain evidence="1 2">PW21</strain>
    </source>
</reference>
<dbReference type="SUPFAM" id="SSF50494">
    <property type="entry name" value="Trypsin-like serine proteases"/>
    <property type="match status" value="1"/>
</dbReference>
<dbReference type="Proteomes" id="UP000248783">
    <property type="component" value="Unassembled WGS sequence"/>
</dbReference>
<dbReference type="PANTHER" id="PTHR43019">
    <property type="entry name" value="SERINE ENDOPROTEASE DEGS"/>
    <property type="match status" value="1"/>
</dbReference>
<proteinExistence type="predicted"/>
<accession>A0A2W5WXP5</accession>